<sequence length="558" mass="60696">MTEDAFMTTGKKILIVGGVAGGAGTAARLRRLDENARIILFERGSYISFANCALPYYIGGEITDKNALTVQTVQSFTARFNVDVRIHSNVTAIHPDTKTVSVHDTQNNRVYEESYDSLVLSPGAEPVRPPIEGIQSERVFTLRSIPDTFAIKEFIEKKHARSAAIVGGGFIGIEMAENLKRAGVEVTLIEMADQVIAPVDYDIACEVHAHLQEKGVRLQLNSALSSVSDTGSALDIQLTSGNVKADMMILAIGVNPESALAHAAGLKLSPKGAIVVDEHMRTSDPSIYALGDAVQIKDFVSEQDGYVPLAGPANKQARIVADVICGVPSSYCGTQGSSIIKAFDLTVGATGINEKTAKRLGIAYEKSFTYSSNHASYYPGAQSMSIKTLYDPQTGSILGAQIVGREGVDKRLDVFATAIRARMKAADLAQLELSYAPPYNSAKDPVNIAGFVIENIRSGRMNIFHWHDVKALIADDTLTLLDVRSPAEYERSHVEGWLNFPLDDIRKRLGELDKTKPVYLMCQIGLRGYIASRILVQHGFTVYNLSGGYRLYDLVSRF</sequence>
<dbReference type="SUPFAM" id="SSF52821">
    <property type="entry name" value="Rhodanese/Cell cycle control phosphatase"/>
    <property type="match status" value="1"/>
</dbReference>
<gene>
    <name evidence="8" type="ORF">HMPREF9193_01777</name>
</gene>
<dbReference type="PROSITE" id="PS50206">
    <property type="entry name" value="RHODANESE_3"/>
    <property type="match status" value="1"/>
</dbReference>
<evidence type="ECO:0000256" key="3">
    <source>
        <dbReference type="ARBA" id="ARBA00022630"/>
    </source>
</evidence>
<dbReference type="Gene3D" id="3.40.250.10">
    <property type="entry name" value="Rhodanese-like domain"/>
    <property type="match status" value="1"/>
</dbReference>
<evidence type="ECO:0000256" key="5">
    <source>
        <dbReference type="ARBA" id="ARBA00023002"/>
    </source>
</evidence>
<dbReference type="Gene3D" id="3.50.50.60">
    <property type="entry name" value="FAD/NAD(P)-binding domain"/>
    <property type="match status" value="2"/>
</dbReference>
<organism evidence="8 9">
    <name type="scientific">Treponema lecithinolyticum ATCC 700332</name>
    <dbReference type="NCBI Taxonomy" id="1321815"/>
    <lineage>
        <taxon>Bacteria</taxon>
        <taxon>Pseudomonadati</taxon>
        <taxon>Spirochaetota</taxon>
        <taxon>Spirochaetia</taxon>
        <taxon>Spirochaetales</taxon>
        <taxon>Treponemataceae</taxon>
        <taxon>Treponema</taxon>
    </lineage>
</organism>
<dbReference type="SMART" id="SM00450">
    <property type="entry name" value="RHOD"/>
    <property type="match status" value="1"/>
</dbReference>
<dbReference type="InterPro" id="IPR036873">
    <property type="entry name" value="Rhodanese-like_dom_sf"/>
</dbReference>
<evidence type="ECO:0000259" key="7">
    <source>
        <dbReference type="PROSITE" id="PS50206"/>
    </source>
</evidence>
<dbReference type="Proteomes" id="UP000016649">
    <property type="component" value="Unassembled WGS sequence"/>
</dbReference>
<evidence type="ECO:0000313" key="8">
    <source>
        <dbReference type="EMBL" id="ERJ92116.1"/>
    </source>
</evidence>
<dbReference type="InterPro" id="IPR023753">
    <property type="entry name" value="FAD/NAD-binding_dom"/>
</dbReference>
<dbReference type="Pfam" id="PF02852">
    <property type="entry name" value="Pyr_redox_dim"/>
    <property type="match status" value="1"/>
</dbReference>
<dbReference type="PANTHER" id="PTHR43429:SF1">
    <property type="entry name" value="NAD(P)H SULFUR OXIDOREDUCTASE (COA-DEPENDENT)"/>
    <property type="match status" value="1"/>
</dbReference>
<dbReference type="SUPFAM" id="SSF55424">
    <property type="entry name" value="FAD/NAD-linked reductases, dimerisation (C-terminal) domain"/>
    <property type="match status" value="1"/>
</dbReference>
<keyword evidence="5" id="KW-0560">Oxidoreductase</keyword>
<dbReference type="EMBL" id="AWVH01000039">
    <property type="protein sequence ID" value="ERJ92116.1"/>
    <property type="molecule type" value="Genomic_DNA"/>
</dbReference>
<keyword evidence="4" id="KW-0274">FAD</keyword>
<evidence type="ECO:0000256" key="6">
    <source>
        <dbReference type="ARBA" id="ARBA00023284"/>
    </source>
</evidence>
<reference evidence="8 9" key="1">
    <citation type="submission" date="2013-08" db="EMBL/GenBank/DDBJ databases">
        <authorList>
            <person name="Weinstock G."/>
            <person name="Sodergren E."/>
            <person name="Wylie T."/>
            <person name="Fulton L."/>
            <person name="Fulton R."/>
            <person name="Fronick C."/>
            <person name="O'Laughlin M."/>
            <person name="Godfrey J."/>
            <person name="Miner T."/>
            <person name="Herter B."/>
            <person name="Appelbaum E."/>
            <person name="Cordes M."/>
            <person name="Lek S."/>
            <person name="Wollam A."/>
            <person name="Pepin K.H."/>
            <person name="Palsikar V.B."/>
            <person name="Mitreva M."/>
            <person name="Wilson R.K."/>
        </authorList>
    </citation>
    <scope>NUCLEOTIDE SEQUENCE [LARGE SCALE GENOMIC DNA]</scope>
    <source>
        <strain evidence="8 9">ATCC 700332</strain>
    </source>
</reference>
<evidence type="ECO:0000313" key="9">
    <source>
        <dbReference type="Proteomes" id="UP000016649"/>
    </source>
</evidence>
<keyword evidence="3" id="KW-0285">Flavoprotein</keyword>
<protein>
    <submittedName>
        <fullName evidence="8">CoA-disulfide reductase family protein</fullName>
    </submittedName>
</protein>
<proteinExistence type="inferred from homology"/>
<dbReference type="PRINTS" id="PR00368">
    <property type="entry name" value="FADPNR"/>
</dbReference>
<dbReference type="InterPro" id="IPR004099">
    <property type="entry name" value="Pyr_nucl-diS_OxRdtase_dimer"/>
</dbReference>
<dbReference type="InterPro" id="IPR036188">
    <property type="entry name" value="FAD/NAD-bd_sf"/>
</dbReference>
<accession>A0ABN0NXM7</accession>
<comment type="similarity">
    <text evidence="2">Belongs to the class-III pyridine nucleotide-disulfide oxidoreductase family.</text>
</comment>
<dbReference type="CDD" id="cd01524">
    <property type="entry name" value="RHOD_Pyr_redox"/>
    <property type="match status" value="1"/>
</dbReference>
<evidence type="ECO:0000256" key="2">
    <source>
        <dbReference type="ARBA" id="ARBA00009130"/>
    </source>
</evidence>
<keyword evidence="6" id="KW-0676">Redox-active center</keyword>
<feature type="domain" description="Rhodanese" evidence="7">
    <location>
        <begin position="474"/>
        <end position="554"/>
    </location>
</feature>
<comment type="cofactor">
    <cofactor evidence="1">
        <name>FAD</name>
        <dbReference type="ChEBI" id="CHEBI:57692"/>
    </cofactor>
</comment>
<comment type="caution">
    <text evidence="8">The sequence shown here is derived from an EMBL/GenBank/DDBJ whole genome shotgun (WGS) entry which is preliminary data.</text>
</comment>
<keyword evidence="9" id="KW-1185">Reference proteome</keyword>
<evidence type="ECO:0000256" key="1">
    <source>
        <dbReference type="ARBA" id="ARBA00001974"/>
    </source>
</evidence>
<dbReference type="InterPro" id="IPR016156">
    <property type="entry name" value="FAD/NAD-linked_Rdtase_dimer_sf"/>
</dbReference>
<dbReference type="InterPro" id="IPR050260">
    <property type="entry name" value="FAD-bd_OxRdtase"/>
</dbReference>
<dbReference type="Pfam" id="PF07992">
    <property type="entry name" value="Pyr_redox_2"/>
    <property type="match status" value="1"/>
</dbReference>
<dbReference type="InterPro" id="IPR001763">
    <property type="entry name" value="Rhodanese-like_dom"/>
</dbReference>
<dbReference type="Pfam" id="PF00581">
    <property type="entry name" value="Rhodanese"/>
    <property type="match status" value="1"/>
</dbReference>
<name>A0ABN0NXM7_TRELE</name>
<evidence type="ECO:0000256" key="4">
    <source>
        <dbReference type="ARBA" id="ARBA00022827"/>
    </source>
</evidence>
<dbReference type="PRINTS" id="PR00411">
    <property type="entry name" value="PNDRDTASEI"/>
</dbReference>
<dbReference type="PANTHER" id="PTHR43429">
    <property type="entry name" value="PYRIDINE NUCLEOTIDE-DISULFIDE OXIDOREDUCTASE DOMAIN-CONTAINING"/>
    <property type="match status" value="1"/>
</dbReference>
<dbReference type="SUPFAM" id="SSF51905">
    <property type="entry name" value="FAD/NAD(P)-binding domain"/>
    <property type="match status" value="2"/>
</dbReference>